<accession>A0ABR3DC78</accession>
<proteinExistence type="predicted"/>
<organism evidence="1 2">
    <name type="scientific">Neurospora intermedia</name>
    <dbReference type="NCBI Taxonomy" id="5142"/>
    <lineage>
        <taxon>Eukaryota</taxon>
        <taxon>Fungi</taxon>
        <taxon>Dikarya</taxon>
        <taxon>Ascomycota</taxon>
        <taxon>Pezizomycotina</taxon>
        <taxon>Sordariomycetes</taxon>
        <taxon>Sordariomycetidae</taxon>
        <taxon>Sordariales</taxon>
        <taxon>Sordariaceae</taxon>
        <taxon>Neurospora</taxon>
    </lineage>
</organism>
<evidence type="ECO:0000313" key="2">
    <source>
        <dbReference type="Proteomes" id="UP001451303"/>
    </source>
</evidence>
<reference evidence="1 2" key="1">
    <citation type="submission" date="2023-09" db="EMBL/GenBank/DDBJ databases">
        <title>Multi-omics analysis of a traditional fermented food reveals byproduct-associated fungal strains for waste-to-food upcycling.</title>
        <authorList>
            <consortium name="Lawrence Berkeley National Laboratory"/>
            <person name="Rekdal V.M."/>
            <person name="Villalobos-Escobedo J.M."/>
            <person name="Rodriguez-Valeron N."/>
            <person name="Garcia M.O."/>
            <person name="Vasquez D.P."/>
            <person name="Damayanti I."/>
            <person name="Sorensen P.M."/>
            <person name="Baidoo E.E."/>
            <person name="De Carvalho A.C."/>
            <person name="Riley R."/>
            <person name="Lipzen A."/>
            <person name="He G."/>
            <person name="Yan M."/>
            <person name="Haridas S."/>
            <person name="Daum C."/>
            <person name="Yoshinaga Y."/>
            <person name="Ng V."/>
            <person name="Grigoriev I.V."/>
            <person name="Munk R."/>
            <person name="Nuraida L."/>
            <person name="Wijaya C.H."/>
            <person name="Morales P.-C."/>
            <person name="Keasling J.D."/>
        </authorList>
    </citation>
    <scope>NUCLEOTIDE SEQUENCE [LARGE SCALE GENOMIC DNA]</scope>
    <source>
        <strain evidence="1 2">FGSC 2613</strain>
    </source>
</reference>
<sequence>MAIDVTQVAFARSEKRTEEQEVMSPLAWKEHLVTVKPYRPCDYSRPLGFKITPPCTPERVSVERKGGTPPFQVAGFASKGPRGPLALSVWVGGFRSGPVAGQAPRGSRGTPSVCHSVSLTSSCKSSNLLSGPDVWHRHIIMSCPLRVHSWKQASIADSKRGTEIHLVATGCCRLFKVPDRVHLAFYSRSPRQLPRQSPQSELSSSAILRVSINILSSKLHQPRATDPASIASHGIQPADMLRIVQPWVPSPEDTADRPAAALWLQARDIPQGMAWHRIDGGYTFSQARPTQGNPTLEDRFSPEIAMWIHPDINMPPRQHYPRSSPNPSAPSSHCFIPGSRFFVSVVRWLPLASAQDYQSKGPGC</sequence>
<dbReference type="EMBL" id="JAVLET010000004">
    <property type="protein sequence ID" value="KAL0470272.1"/>
    <property type="molecule type" value="Genomic_DNA"/>
</dbReference>
<protein>
    <submittedName>
        <fullName evidence="1">Uncharacterized protein</fullName>
    </submittedName>
</protein>
<dbReference type="Proteomes" id="UP001451303">
    <property type="component" value="Unassembled WGS sequence"/>
</dbReference>
<comment type="caution">
    <text evidence="1">The sequence shown here is derived from an EMBL/GenBank/DDBJ whole genome shotgun (WGS) entry which is preliminary data.</text>
</comment>
<gene>
    <name evidence="1" type="ORF">QR685DRAFT_571413</name>
</gene>
<keyword evidence="2" id="KW-1185">Reference proteome</keyword>
<name>A0ABR3DC78_NEUIN</name>
<evidence type="ECO:0000313" key="1">
    <source>
        <dbReference type="EMBL" id="KAL0470272.1"/>
    </source>
</evidence>